<feature type="region of interest" description="Disordered" evidence="8">
    <location>
        <begin position="871"/>
        <end position="912"/>
    </location>
</feature>
<dbReference type="InterPro" id="IPR011049">
    <property type="entry name" value="Serralysin-like_metalloprot_C"/>
</dbReference>
<keyword evidence="4" id="KW-0800">Toxin</keyword>
<dbReference type="Pfam" id="PF00353">
    <property type="entry name" value="HemolysinCabind"/>
    <property type="match status" value="13"/>
</dbReference>
<dbReference type="PANTHER" id="PTHR38340">
    <property type="entry name" value="S-LAYER PROTEIN"/>
    <property type="match status" value="1"/>
</dbReference>
<name>A0ABS5EQ94_9PROT</name>
<dbReference type="InterPro" id="IPR018511">
    <property type="entry name" value="Hemolysin-typ_Ca-bd_CS"/>
</dbReference>
<evidence type="ECO:0000256" key="2">
    <source>
        <dbReference type="ARBA" id="ARBA00004613"/>
    </source>
</evidence>
<dbReference type="PROSITE" id="PS00330">
    <property type="entry name" value="HEMOLYSIN_CALCIUM"/>
    <property type="match status" value="10"/>
</dbReference>
<dbReference type="PRINTS" id="PR00313">
    <property type="entry name" value="CABNDNGRPT"/>
</dbReference>
<evidence type="ECO:0000256" key="8">
    <source>
        <dbReference type="SAM" id="MobiDB-lite"/>
    </source>
</evidence>
<evidence type="ECO:0000256" key="1">
    <source>
        <dbReference type="ARBA" id="ARBA00004370"/>
    </source>
</evidence>
<feature type="compositionally biased region" description="Basic and acidic residues" evidence="8">
    <location>
        <begin position="882"/>
        <end position="903"/>
    </location>
</feature>
<evidence type="ECO:0000256" key="5">
    <source>
        <dbReference type="ARBA" id="ARBA00022737"/>
    </source>
</evidence>
<gene>
    <name evidence="9" type="ORF">GXW78_25995</name>
</gene>
<dbReference type="InterPro" id="IPR003995">
    <property type="entry name" value="RTX_toxin_determinant-A"/>
</dbReference>
<dbReference type="RefSeq" id="WP_211871842.1">
    <property type="nucleotide sequence ID" value="NZ_JAAEDI010000041.1"/>
</dbReference>
<dbReference type="PANTHER" id="PTHR38340:SF1">
    <property type="entry name" value="S-LAYER PROTEIN"/>
    <property type="match status" value="1"/>
</dbReference>
<reference evidence="10" key="1">
    <citation type="journal article" date="2021" name="Syst. Appl. Microbiol.">
        <title>Roseomonas hellenica sp. nov., isolated from roots of wild-growing Alkanna tinctoria.</title>
        <authorList>
            <person name="Rat A."/>
            <person name="Naranjo H.D."/>
            <person name="Lebbe L."/>
            <person name="Cnockaert M."/>
            <person name="Krigas N."/>
            <person name="Grigoriadou K."/>
            <person name="Maloupa E."/>
            <person name="Willems A."/>
        </authorList>
    </citation>
    <scope>NUCLEOTIDE SEQUENCE [LARGE SCALE GENOMIC DNA]</scope>
    <source>
        <strain evidence="10">LMG 31159</strain>
    </source>
</reference>
<keyword evidence="3" id="KW-0964">Secreted</keyword>
<keyword evidence="5" id="KW-0677">Repeat</keyword>
<dbReference type="Proteomes" id="UP000698752">
    <property type="component" value="Unassembled WGS sequence"/>
</dbReference>
<evidence type="ECO:0000256" key="3">
    <source>
        <dbReference type="ARBA" id="ARBA00022525"/>
    </source>
</evidence>
<comment type="subcellular location">
    <subcellularLocation>
        <location evidence="1">Membrane</location>
    </subcellularLocation>
    <subcellularLocation>
        <location evidence="2">Secreted</location>
    </subcellularLocation>
</comment>
<evidence type="ECO:0008006" key="11">
    <source>
        <dbReference type="Google" id="ProtNLM"/>
    </source>
</evidence>
<keyword evidence="6" id="KW-0843">Virulence</keyword>
<dbReference type="InterPro" id="IPR050557">
    <property type="entry name" value="RTX_toxin/Mannuronan_C5-epim"/>
</dbReference>
<keyword evidence="7" id="KW-0472">Membrane</keyword>
<dbReference type="Gene3D" id="2.160.20.160">
    <property type="match status" value="1"/>
</dbReference>
<dbReference type="SUPFAM" id="SSF51120">
    <property type="entry name" value="beta-Roll"/>
    <property type="match status" value="4"/>
</dbReference>
<protein>
    <recommendedName>
        <fullName evidence="11">Calcium-binding protein</fullName>
    </recommendedName>
</protein>
<dbReference type="PRINTS" id="PR01488">
    <property type="entry name" value="RTXTOXINA"/>
</dbReference>
<evidence type="ECO:0000256" key="4">
    <source>
        <dbReference type="ARBA" id="ARBA00022656"/>
    </source>
</evidence>
<evidence type="ECO:0000256" key="6">
    <source>
        <dbReference type="ARBA" id="ARBA00023026"/>
    </source>
</evidence>
<evidence type="ECO:0000313" key="9">
    <source>
        <dbReference type="EMBL" id="MBR0653135.1"/>
    </source>
</evidence>
<dbReference type="EMBL" id="JAAEDI010000041">
    <property type="protein sequence ID" value="MBR0653135.1"/>
    <property type="molecule type" value="Genomic_DNA"/>
</dbReference>
<dbReference type="InterPro" id="IPR001343">
    <property type="entry name" value="Hemolysn_Ca-bd"/>
</dbReference>
<evidence type="ECO:0000313" key="10">
    <source>
        <dbReference type="Proteomes" id="UP000698752"/>
    </source>
</evidence>
<sequence length="1160" mass="118718">MNWGDREALRVGAVSISARGWTQNHDENPGDDLTLVYKVAADNAYDINISNEFLETFYQYWYVWTTPSGIDQDDTLYTEIYGTFGTGEGDDTISIAVQPPAMQDQFQSSYILAGPGDDVISTPDPIDDNALNAYGGSGNDSIVGTWQDDLLYGDEADYFVLWPGTTGFTPAAYDPSGDGNDTIDGLDGNDTIHGGGGDDILTGGQGNDLISTSSGSNQLFGGDGSDTITGGTGSDFLYGGPRGTGYLDILTGGGGADVFMLSYSEEANDGASFWGQFVDKNLAIINGDGVQSVLADFFKGEAKDLATGFISAALGGIGDALVADFFSWIANLSPSETPAEDVLVIRDFDPSQDILVLPVAAGVDLAETVVYFNPDAGGDTGWGIQFYDNANQKLYAEVRLSDDFLASVGLTQNDEDQIKLLLNIVLSNATNIEHDGNFSSLSNLSGYLSDGGFTPPSGANLPAGMSVEMFGAIGGLIYHSSQDDYTNAFIVGTQYADVLTINPTILPPESMQDLDTVFAGVPSEVHGLGGDDIIYGSTDSDILHGGDGNDLIYSFRAGSLGEDITGGTGDDTIYGGGSSGAFDGGDGTDTFGVFYGQYMAPMQLFVDLTTGQAGERAAPSSTTAPVGNAPPFTPTNLYTLTGFENVIGGTLNDWIRMTAGGVVEGGAGADYIDATAGGVTFSYAGSAQGVSVQLFNTGAKTSGGDAQGDVLNYAGGYPLALIGSANADTLGGFSAGEFTFTGGGGTDLFQLVSVVPSATTVTYTITDFSYQDNDLIDLRLIGATRAQTQLLGDHLVIHNPGGVAATINVVLKDYKGFLLDDQVLFADSVSGSGLADPGGSGLSGGSGDDILAGQAGRDFLFGNAGSDTIDGGGGDDILDGGRGNDRLRGDDGDDRLSGGHGDDTLLGGSGDDFVHGGTGHDEIWAGAGDDRVRAGPGNDFVAAGDGNDTATGGFGDDTVWGGAGDDYLMAGAGDDLMVGNAGADTIAGGAGRDTLFGGDGDDRLWGGNGDDLIRGGGGADRLLGGSGRDTLFGGDGNDKLWGEDGDDLILGGRGADWILGGAGSDTIDGGDGRDVINGGAGADVMRGGAGADIFRMVFGETEGDAILDFNAGEGDRLVVVSTRPVAVSDLGDGMFSFTDGFTAETLRVTGATLSDFHLIG</sequence>
<organism evidence="9 10">
    <name type="scientific">Neoroseomonas terrae</name>
    <dbReference type="NCBI Taxonomy" id="424799"/>
    <lineage>
        <taxon>Bacteria</taxon>
        <taxon>Pseudomonadati</taxon>
        <taxon>Pseudomonadota</taxon>
        <taxon>Alphaproteobacteria</taxon>
        <taxon>Acetobacterales</taxon>
        <taxon>Acetobacteraceae</taxon>
        <taxon>Neoroseomonas</taxon>
    </lineage>
</organism>
<dbReference type="Gene3D" id="2.150.10.10">
    <property type="entry name" value="Serralysin-like metalloprotease, C-terminal"/>
    <property type="match status" value="7"/>
</dbReference>
<keyword evidence="10" id="KW-1185">Reference proteome</keyword>
<evidence type="ECO:0000256" key="7">
    <source>
        <dbReference type="ARBA" id="ARBA00023136"/>
    </source>
</evidence>
<comment type="caution">
    <text evidence="9">The sequence shown here is derived from an EMBL/GenBank/DDBJ whole genome shotgun (WGS) entry which is preliminary data.</text>
</comment>
<accession>A0ABS5EQ94</accession>
<proteinExistence type="predicted"/>